<protein>
    <submittedName>
        <fullName evidence="1">17231_t:CDS:1</fullName>
    </submittedName>
</protein>
<gene>
    <name evidence="1" type="ORF">ACOLOM_LOCUS8291</name>
</gene>
<accession>A0ACA9NEG2</accession>
<proteinExistence type="predicted"/>
<evidence type="ECO:0000313" key="2">
    <source>
        <dbReference type="Proteomes" id="UP000789525"/>
    </source>
</evidence>
<name>A0ACA9NEG2_9GLOM</name>
<dbReference type="EMBL" id="CAJVPT010021008">
    <property type="protein sequence ID" value="CAG8652394.1"/>
    <property type="molecule type" value="Genomic_DNA"/>
</dbReference>
<keyword evidence="2" id="KW-1185">Reference proteome</keyword>
<sequence length="836" mass="97821">PWDILRYIRTKIERQALPHTFPDGVQFHFASSSSENWETLMDYGFEAFKRSEEKNTRKMFEILCDKEEWHRYDIDMIGMNPMHEREFDKSVGMPKLQERLLQTLHIHIVKSAEELMNFTSEWKYNAKMELDKMAKRIKPSKNRAELISEFCKQFILVFQTLFVSPLYTPTLHSDPWLKEFSVGIKRARETSTGYGWTLKDMWDIFETLKGTDGYAEFPPKGFQNSEFDEYMAEIERYINPAEIRFNTAQMLIQRLTQEYTMRSTLINLNELNVDEFVSRQVQARTSTQLNFGQAVDQKISEDYGRIFHAHERENAGSTVEVHGGNQWVSVFGAMCLLLHAEYTIRIMRDTVFSSLLQAQSDDPMQGILISKFERYWRHRSKDSKEQQNTESQIAKIMTSMGKTNNKKPFSMSKVSPIEDLSWALYAMFFEDPYNHFKKTLDQRTDLLVMTHATSLVHFYQLSGICVHQDEGYLYQWAANNPNSEYARAFLVRELDVKDGIDALSNLGLIESGIPADITKSFLTLLTENLKKFNKKNDNQKDTAIFSKLSETITEQVRAIIKSKPPEPEDKVKLFIDLADMGRNPDTFEEPESKTRFSEKEKASVNYIYKRRLTMGITSSVIDATQQLAKVQYEYSHQQTAPALQRELLGRVASLMLGYEYPYHPDARPSSKWYLSPKVVIQFLLANEDVFEAMSNSEESYEWKSLLDSRILESPMVKRIIYLSKPENANEEYNFRTVSNYIKKFETAKRDDIEAYIIEFLADDRFNWQPDQENLQRRVNNLKEDIVRFSKWHSYLEAYIEIAESVLLGKEDREPEIRFNMNDVGIDLNELAEIDIE</sequence>
<feature type="non-terminal residue" evidence="1">
    <location>
        <position position="1"/>
    </location>
</feature>
<evidence type="ECO:0000313" key="1">
    <source>
        <dbReference type="EMBL" id="CAG8652394.1"/>
    </source>
</evidence>
<organism evidence="1 2">
    <name type="scientific">Acaulospora colombiana</name>
    <dbReference type="NCBI Taxonomy" id="27376"/>
    <lineage>
        <taxon>Eukaryota</taxon>
        <taxon>Fungi</taxon>
        <taxon>Fungi incertae sedis</taxon>
        <taxon>Mucoromycota</taxon>
        <taxon>Glomeromycotina</taxon>
        <taxon>Glomeromycetes</taxon>
        <taxon>Diversisporales</taxon>
        <taxon>Acaulosporaceae</taxon>
        <taxon>Acaulospora</taxon>
    </lineage>
</organism>
<reference evidence="1" key="1">
    <citation type="submission" date="2021-06" db="EMBL/GenBank/DDBJ databases">
        <authorList>
            <person name="Kallberg Y."/>
            <person name="Tangrot J."/>
            <person name="Rosling A."/>
        </authorList>
    </citation>
    <scope>NUCLEOTIDE SEQUENCE</scope>
    <source>
        <strain evidence="1">CL356</strain>
    </source>
</reference>
<dbReference type="Proteomes" id="UP000789525">
    <property type="component" value="Unassembled WGS sequence"/>
</dbReference>
<comment type="caution">
    <text evidence="1">The sequence shown here is derived from an EMBL/GenBank/DDBJ whole genome shotgun (WGS) entry which is preliminary data.</text>
</comment>